<comment type="similarity">
    <text evidence="12">Belongs to the radical SAM superfamily. RlmN family.</text>
</comment>
<dbReference type="GO" id="GO:0005737">
    <property type="term" value="C:cytoplasm"/>
    <property type="evidence" value="ECO:0007669"/>
    <property type="project" value="UniProtKB-SubCell"/>
</dbReference>
<dbReference type="PROSITE" id="PS51918">
    <property type="entry name" value="RADICAL_SAM"/>
    <property type="match status" value="1"/>
</dbReference>
<feature type="binding site" evidence="12">
    <location>
        <position position="292"/>
    </location>
    <ligand>
        <name>S-adenosyl-L-methionine</name>
        <dbReference type="ChEBI" id="CHEBI:59789"/>
    </ligand>
</feature>
<dbReference type="SFLD" id="SFLDS00029">
    <property type="entry name" value="Radical_SAM"/>
    <property type="match status" value="1"/>
</dbReference>
<keyword evidence="4 12" id="KW-0698">rRNA processing</keyword>
<dbReference type="InterPro" id="IPR058240">
    <property type="entry name" value="rSAM_sf"/>
</dbReference>
<evidence type="ECO:0000256" key="5">
    <source>
        <dbReference type="ARBA" id="ARBA00022603"/>
    </source>
</evidence>
<evidence type="ECO:0000256" key="6">
    <source>
        <dbReference type="ARBA" id="ARBA00022679"/>
    </source>
</evidence>
<dbReference type="InterPro" id="IPR004383">
    <property type="entry name" value="rRNA_lsu_MTrfase_RlmN/Cfr"/>
</dbReference>
<dbReference type="EC" id="2.1.1.192" evidence="12"/>
<keyword evidence="6 12" id="KW-0808">Transferase</keyword>
<dbReference type="Gene3D" id="3.20.20.70">
    <property type="entry name" value="Aldolase class I"/>
    <property type="match status" value="1"/>
</dbReference>
<feature type="active site" description="S-methylcysteine intermediate" evidence="12">
    <location>
        <position position="335"/>
    </location>
</feature>
<dbReference type="SUPFAM" id="SSF102114">
    <property type="entry name" value="Radical SAM enzymes"/>
    <property type="match status" value="1"/>
</dbReference>
<keyword evidence="5 12" id="KW-0489">Methyltransferase</keyword>
<dbReference type="FunFam" id="3.20.20.70:FF:000014">
    <property type="entry name" value="Probable dual-specificity RNA methyltransferase RlmN"/>
    <property type="match status" value="1"/>
</dbReference>
<dbReference type="InterPro" id="IPR013785">
    <property type="entry name" value="Aldolase_TIM"/>
</dbReference>
<keyword evidence="2 12" id="KW-0004">4Fe-4S</keyword>
<sequence>MQYMYNILNFNIEELENWMKVNDESKFRASQIMDWIYKKNQYDFNYMTNISKNVIEKLKKNFYIGIPELIEKQKSKSQDTFKFLYKFQDKNIIETVVMKYRHGNSICVSTQVGCRMGCKFCASTVNGMVRNLTSGEILAQILKSQTEINERISNIVLMGSGEPLDNYDNVLKFLNMVNSKYSLNIGQRHITLSTCGIVPKIMDLANENLQITLAISLHSPDNFSRRDMMPIANKYSIEEIIYACKYYINKTGRRVSFEYALVKGVNDSLEFAERLVQLLKGLLCHVNLIPVNEVKENDFKKSSEDNIKKFYNKLIENKIETTIRREMGSDIDAACGQLRRRYLESKSYRKGVENGGALVRRG</sequence>
<dbReference type="NCBIfam" id="TIGR00048">
    <property type="entry name" value="rRNA_mod_RlmN"/>
    <property type="match status" value="1"/>
</dbReference>
<dbReference type="InterPro" id="IPR048641">
    <property type="entry name" value="RlmN_N"/>
</dbReference>
<feature type="binding site" evidence="12">
    <location>
        <begin position="161"/>
        <end position="162"/>
    </location>
    <ligand>
        <name>S-adenosyl-L-methionine</name>
        <dbReference type="ChEBI" id="CHEBI:59789"/>
    </ligand>
</feature>
<dbReference type="GO" id="GO:0051539">
    <property type="term" value="F:4 iron, 4 sulfur cluster binding"/>
    <property type="evidence" value="ECO:0007669"/>
    <property type="project" value="UniProtKB-UniRule"/>
</dbReference>
<evidence type="ECO:0000256" key="7">
    <source>
        <dbReference type="ARBA" id="ARBA00022691"/>
    </source>
</evidence>
<comment type="caution">
    <text evidence="12">Lacks conserved residue(s) required for the propagation of feature annotation.</text>
</comment>
<dbReference type="PANTHER" id="PTHR30544:SF5">
    <property type="entry name" value="RADICAL SAM CORE DOMAIN-CONTAINING PROTEIN"/>
    <property type="match status" value="1"/>
</dbReference>
<comment type="catalytic activity">
    <reaction evidence="12">
        <text>adenosine(2503) in 23S rRNA + 2 reduced [2Fe-2S]-[ferredoxin] + 2 S-adenosyl-L-methionine = 2-methyladenosine(2503) in 23S rRNA + 5'-deoxyadenosine + L-methionine + 2 oxidized [2Fe-2S]-[ferredoxin] + S-adenosyl-L-homocysteine</text>
        <dbReference type="Rhea" id="RHEA:42916"/>
        <dbReference type="Rhea" id="RHEA-COMP:10000"/>
        <dbReference type="Rhea" id="RHEA-COMP:10001"/>
        <dbReference type="Rhea" id="RHEA-COMP:10152"/>
        <dbReference type="Rhea" id="RHEA-COMP:10282"/>
        <dbReference type="ChEBI" id="CHEBI:17319"/>
        <dbReference type="ChEBI" id="CHEBI:33737"/>
        <dbReference type="ChEBI" id="CHEBI:33738"/>
        <dbReference type="ChEBI" id="CHEBI:57844"/>
        <dbReference type="ChEBI" id="CHEBI:57856"/>
        <dbReference type="ChEBI" id="CHEBI:59789"/>
        <dbReference type="ChEBI" id="CHEBI:74411"/>
        <dbReference type="ChEBI" id="CHEBI:74497"/>
        <dbReference type="EC" id="2.1.1.192"/>
    </reaction>
</comment>
<dbReference type="GO" id="GO:0019843">
    <property type="term" value="F:rRNA binding"/>
    <property type="evidence" value="ECO:0007669"/>
    <property type="project" value="UniProtKB-UniRule"/>
</dbReference>
<keyword evidence="12" id="KW-1015">Disulfide bond</keyword>
<evidence type="ECO:0000256" key="3">
    <source>
        <dbReference type="ARBA" id="ARBA00022490"/>
    </source>
</evidence>
<evidence type="ECO:0000313" key="15">
    <source>
        <dbReference type="Proteomes" id="UP000007969"/>
    </source>
</evidence>
<dbReference type="CDD" id="cd01335">
    <property type="entry name" value="Radical_SAM"/>
    <property type="match status" value="1"/>
</dbReference>
<evidence type="ECO:0000256" key="4">
    <source>
        <dbReference type="ARBA" id="ARBA00022552"/>
    </source>
</evidence>
<gene>
    <name evidence="12" type="primary">rlmN</name>
    <name evidence="14" type="ordered locus">CKR_1269</name>
</gene>
<dbReference type="Pfam" id="PF21016">
    <property type="entry name" value="RlmN_N"/>
    <property type="match status" value="1"/>
</dbReference>
<evidence type="ECO:0000313" key="14">
    <source>
        <dbReference type="EMBL" id="BAH06320.1"/>
    </source>
</evidence>
<comment type="catalytic activity">
    <reaction evidence="12">
        <text>adenosine(37) in tRNA + 2 reduced [2Fe-2S]-[ferredoxin] + 2 S-adenosyl-L-methionine = 2-methyladenosine(37) in tRNA + 5'-deoxyadenosine + L-methionine + 2 oxidized [2Fe-2S]-[ferredoxin] + S-adenosyl-L-homocysteine</text>
        <dbReference type="Rhea" id="RHEA:43332"/>
        <dbReference type="Rhea" id="RHEA-COMP:10000"/>
        <dbReference type="Rhea" id="RHEA-COMP:10001"/>
        <dbReference type="Rhea" id="RHEA-COMP:10162"/>
        <dbReference type="Rhea" id="RHEA-COMP:10485"/>
        <dbReference type="ChEBI" id="CHEBI:17319"/>
        <dbReference type="ChEBI" id="CHEBI:33737"/>
        <dbReference type="ChEBI" id="CHEBI:33738"/>
        <dbReference type="ChEBI" id="CHEBI:57844"/>
        <dbReference type="ChEBI" id="CHEBI:57856"/>
        <dbReference type="ChEBI" id="CHEBI:59789"/>
        <dbReference type="ChEBI" id="CHEBI:74411"/>
        <dbReference type="ChEBI" id="CHEBI:74497"/>
        <dbReference type="EC" id="2.1.1.192"/>
    </reaction>
</comment>
<name>B9E1E5_CLOK1</name>
<feature type="binding site" evidence="12">
    <location>
        <position position="193"/>
    </location>
    <ligand>
        <name>S-adenosyl-L-methionine</name>
        <dbReference type="ChEBI" id="CHEBI:59789"/>
    </ligand>
</feature>
<feature type="active site" description="Proton acceptor" evidence="12">
    <location>
        <position position="94"/>
    </location>
</feature>
<comment type="cofactor">
    <cofactor evidence="12">
        <name>[4Fe-4S] cluster</name>
        <dbReference type="ChEBI" id="CHEBI:49883"/>
    </cofactor>
    <text evidence="12">Binds 1 [4Fe-4S] cluster. The cluster is coordinated with 3 cysteines and an exchangeable S-adenosyl-L-methionine.</text>
</comment>
<dbReference type="InterPro" id="IPR007197">
    <property type="entry name" value="rSAM"/>
</dbReference>
<dbReference type="GO" id="GO:0046872">
    <property type="term" value="F:metal ion binding"/>
    <property type="evidence" value="ECO:0007669"/>
    <property type="project" value="UniProtKB-KW"/>
</dbReference>
<dbReference type="GO" id="GO:0002935">
    <property type="term" value="F:tRNA (adenine(37)-C2)-methyltransferase activity"/>
    <property type="evidence" value="ECO:0007669"/>
    <property type="project" value="UniProtKB-UniRule"/>
</dbReference>
<dbReference type="GO" id="GO:0070040">
    <property type="term" value="F:rRNA (adenine(2503)-C2-)-methyltransferase activity"/>
    <property type="evidence" value="ECO:0007669"/>
    <property type="project" value="UniProtKB-UniRule"/>
</dbReference>
<evidence type="ECO:0000256" key="11">
    <source>
        <dbReference type="ARBA" id="ARBA00023014"/>
    </source>
</evidence>
<evidence type="ECO:0000256" key="8">
    <source>
        <dbReference type="ARBA" id="ARBA00022694"/>
    </source>
</evidence>
<dbReference type="PANTHER" id="PTHR30544">
    <property type="entry name" value="23S RRNA METHYLTRANSFERASE"/>
    <property type="match status" value="1"/>
</dbReference>
<dbReference type="KEGG" id="ckr:CKR_1269"/>
<evidence type="ECO:0000256" key="10">
    <source>
        <dbReference type="ARBA" id="ARBA00023004"/>
    </source>
</evidence>
<protein>
    <recommendedName>
        <fullName evidence="12">Probable dual-specificity RNA methyltransferase RlmN</fullName>
        <ecNumber evidence="12">2.1.1.192</ecNumber>
    </recommendedName>
    <alternativeName>
        <fullName evidence="12">23S rRNA (adenine(2503)-C(2))-methyltransferase</fullName>
    </alternativeName>
    <alternativeName>
        <fullName evidence="12">23S rRNA m2A2503 methyltransferase</fullName>
    </alternativeName>
    <alternativeName>
        <fullName evidence="12">Ribosomal RNA large subunit methyltransferase N</fullName>
    </alternativeName>
    <alternativeName>
        <fullName evidence="12">tRNA (adenine(37)-C(2))-methyltransferase</fullName>
    </alternativeName>
    <alternativeName>
        <fullName evidence="12">tRNA m2A37 methyltransferase</fullName>
    </alternativeName>
</protein>
<feature type="binding site" evidence="12">
    <location>
        <begin position="216"/>
        <end position="218"/>
    </location>
    <ligand>
        <name>S-adenosyl-L-methionine</name>
        <dbReference type="ChEBI" id="CHEBI:59789"/>
    </ligand>
</feature>
<dbReference type="SFLD" id="SFLDG01062">
    <property type="entry name" value="methyltransferase_(Class_A)"/>
    <property type="match status" value="1"/>
</dbReference>
<keyword evidence="11 12" id="KW-0411">Iron-sulfur</keyword>
<comment type="miscellaneous">
    <text evidence="12">Reaction proceeds by a ping-pong mechanism involving intermediate methylation of a conserved cysteine residue.</text>
</comment>
<dbReference type="Gene3D" id="1.10.150.530">
    <property type="match status" value="1"/>
</dbReference>
<feature type="binding site" evidence="12">
    <location>
        <position position="121"/>
    </location>
    <ligand>
        <name>[4Fe-4S] cluster</name>
        <dbReference type="ChEBI" id="CHEBI:49883"/>
        <note>4Fe-4S-S-AdoMet</note>
    </ligand>
</feature>
<dbReference type="InterPro" id="IPR040072">
    <property type="entry name" value="Methyltransferase_A"/>
</dbReference>
<dbReference type="Pfam" id="PF04055">
    <property type="entry name" value="Radical_SAM"/>
    <property type="match status" value="1"/>
</dbReference>
<organism evidence="14 15">
    <name type="scientific">Clostridium kluyveri (strain NBRC 12016)</name>
    <dbReference type="NCBI Taxonomy" id="583346"/>
    <lineage>
        <taxon>Bacteria</taxon>
        <taxon>Bacillati</taxon>
        <taxon>Bacillota</taxon>
        <taxon>Clostridia</taxon>
        <taxon>Eubacteriales</taxon>
        <taxon>Clostridiaceae</taxon>
        <taxon>Clostridium</taxon>
    </lineage>
</organism>
<keyword evidence="7 12" id="KW-0949">S-adenosyl-L-methionine</keyword>
<keyword evidence="9 12" id="KW-0479">Metal-binding</keyword>
<evidence type="ECO:0000256" key="12">
    <source>
        <dbReference type="HAMAP-Rule" id="MF_01849"/>
    </source>
</evidence>
<keyword evidence="8 12" id="KW-0819">tRNA processing</keyword>
<comment type="subcellular location">
    <subcellularLocation>
        <location evidence="1 12">Cytoplasm</location>
    </subcellularLocation>
</comment>
<reference evidence="15" key="1">
    <citation type="submission" date="2005-09" db="EMBL/GenBank/DDBJ databases">
        <title>Complete genome sequence of Clostridium kluyveri and comparative genomics of Clostridia species.</title>
        <authorList>
            <person name="Inui M."/>
            <person name="Nonaka H."/>
            <person name="Shinoda Y."/>
            <person name="Ikenaga Y."/>
            <person name="Abe M."/>
            <person name="Naito K."/>
            <person name="Vertes A.A."/>
            <person name="Yukawa H."/>
        </authorList>
    </citation>
    <scope>NUCLEOTIDE SEQUENCE [LARGE SCALE GENOMIC DNA]</scope>
    <source>
        <strain evidence="15">NBRC 12016</strain>
    </source>
</reference>
<evidence type="ECO:0000256" key="1">
    <source>
        <dbReference type="ARBA" id="ARBA00004496"/>
    </source>
</evidence>
<keyword evidence="3 12" id="KW-0963">Cytoplasm</keyword>
<feature type="binding site" evidence="12">
    <location>
        <position position="118"/>
    </location>
    <ligand>
        <name>[4Fe-4S] cluster</name>
        <dbReference type="ChEBI" id="CHEBI:49883"/>
        <note>4Fe-4S-S-AdoMet</note>
    </ligand>
</feature>
<dbReference type="HOGENOM" id="CLU_029101_0_1_9"/>
<dbReference type="GO" id="GO:0070475">
    <property type="term" value="P:rRNA base methylation"/>
    <property type="evidence" value="ECO:0007669"/>
    <property type="project" value="UniProtKB-UniRule"/>
</dbReference>
<dbReference type="GO" id="GO:0030488">
    <property type="term" value="P:tRNA methylation"/>
    <property type="evidence" value="ECO:0007669"/>
    <property type="project" value="UniProtKB-UniRule"/>
</dbReference>
<dbReference type="AlphaFoldDB" id="B9E1E5"/>
<evidence type="ECO:0000259" key="13">
    <source>
        <dbReference type="PROSITE" id="PS51918"/>
    </source>
</evidence>
<dbReference type="PIRSF" id="PIRSF006004">
    <property type="entry name" value="CHP00048"/>
    <property type="match status" value="1"/>
</dbReference>
<dbReference type="HAMAP" id="MF_01849">
    <property type="entry name" value="RNA_methyltr_RlmN"/>
    <property type="match status" value="1"/>
</dbReference>
<comment type="function">
    <text evidence="12">Specifically methylates position 2 of adenine 2503 in 23S rRNA and position 2 of adenine 37 in tRNAs.</text>
</comment>
<dbReference type="SFLD" id="SFLDF00275">
    <property type="entry name" value="adenosine_C2_methyltransferase"/>
    <property type="match status" value="1"/>
</dbReference>
<evidence type="ECO:0000256" key="2">
    <source>
        <dbReference type="ARBA" id="ARBA00022485"/>
    </source>
</evidence>
<dbReference type="GO" id="GO:0000049">
    <property type="term" value="F:tRNA binding"/>
    <property type="evidence" value="ECO:0007669"/>
    <property type="project" value="UniProtKB-UniRule"/>
</dbReference>
<dbReference type="EMBL" id="AP009049">
    <property type="protein sequence ID" value="BAH06320.1"/>
    <property type="molecule type" value="Genomic_DNA"/>
</dbReference>
<accession>B9E1E5</accession>
<feature type="binding site" evidence="12">
    <location>
        <position position="114"/>
    </location>
    <ligand>
        <name>[4Fe-4S] cluster</name>
        <dbReference type="ChEBI" id="CHEBI:49883"/>
        <note>4Fe-4S-S-AdoMet</note>
    </ligand>
</feature>
<feature type="domain" description="Radical SAM core" evidence="13">
    <location>
        <begin position="100"/>
        <end position="330"/>
    </location>
</feature>
<dbReference type="Proteomes" id="UP000007969">
    <property type="component" value="Chromosome"/>
</dbReference>
<evidence type="ECO:0000256" key="9">
    <source>
        <dbReference type="ARBA" id="ARBA00022723"/>
    </source>
</evidence>
<proteinExistence type="inferred from homology"/>
<dbReference type="InterPro" id="IPR027492">
    <property type="entry name" value="RNA_MTrfase_RlmN"/>
</dbReference>
<keyword evidence="10 12" id="KW-0408">Iron</keyword>